<dbReference type="UniPathway" id="UPA00028">
    <property type="reaction ID" value="UER00004"/>
</dbReference>
<feature type="domain" description="Ketopantoate reductase C-terminal" evidence="12">
    <location>
        <begin position="197"/>
        <end position="315"/>
    </location>
</feature>
<dbReference type="AlphaFoldDB" id="A0A6H9RV83"/>
<evidence type="ECO:0000313" key="14">
    <source>
        <dbReference type="Proteomes" id="UP000460142"/>
    </source>
</evidence>
<dbReference type="Proteomes" id="UP000460142">
    <property type="component" value="Unassembled WGS sequence"/>
</dbReference>
<keyword evidence="5 10" id="KW-0566">Pantothenate biosynthesis</keyword>
<comment type="function">
    <text evidence="10">Catalyzes the NADPH-dependent reduction of ketopantoate into pantoic acid.</text>
</comment>
<evidence type="ECO:0000256" key="5">
    <source>
        <dbReference type="ARBA" id="ARBA00022655"/>
    </source>
</evidence>
<reference evidence="13 14" key="1">
    <citation type="submission" date="2019-09" db="EMBL/GenBank/DDBJ databases">
        <title>Draft genome sequences of 48 bacterial type strains from the CCUG.</title>
        <authorList>
            <person name="Tunovic T."/>
            <person name="Pineiro-Iglesias B."/>
            <person name="Unosson C."/>
            <person name="Inganas E."/>
            <person name="Ohlen M."/>
            <person name="Cardew S."/>
            <person name="Jensie-Markopoulos S."/>
            <person name="Salva-Serra F."/>
            <person name="Jaen-Luchoro D."/>
            <person name="Karlsson R."/>
            <person name="Svensson-Stadler L."/>
            <person name="Chun J."/>
            <person name="Moore E."/>
        </authorList>
    </citation>
    <scope>NUCLEOTIDE SEQUENCE [LARGE SCALE GENOMIC DNA]</scope>
    <source>
        <strain evidence="13 14">CCUG 53116</strain>
    </source>
</reference>
<dbReference type="InterPro" id="IPR013328">
    <property type="entry name" value="6PGD_dom2"/>
</dbReference>
<dbReference type="InterPro" id="IPR050838">
    <property type="entry name" value="Ketopantoate_reductase"/>
</dbReference>
<dbReference type="PANTHER" id="PTHR43765:SF2">
    <property type="entry name" value="2-DEHYDROPANTOATE 2-REDUCTASE"/>
    <property type="match status" value="1"/>
</dbReference>
<proteinExistence type="inferred from homology"/>
<dbReference type="FunFam" id="1.10.1040.10:FF:000017">
    <property type="entry name" value="2-dehydropantoate 2-reductase"/>
    <property type="match status" value="1"/>
</dbReference>
<evidence type="ECO:0000259" key="12">
    <source>
        <dbReference type="Pfam" id="PF08546"/>
    </source>
</evidence>
<dbReference type="PROSITE" id="PS51257">
    <property type="entry name" value="PROKAR_LIPOPROTEIN"/>
    <property type="match status" value="1"/>
</dbReference>
<evidence type="ECO:0000256" key="2">
    <source>
        <dbReference type="ARBA" id="ARBA00007870"/>
    </source>
</evidence>
<dbReference type="SUPFAM" id="SSF48179">
    <property type="entry name" value="6-phosphogluconate dehydrogenase C-terminal domain-like"/>
    <property type="match status" value="1"/>
</dbReference>
<keyword evidence="7 10" id="KW-0560">Oxidoreductase</keyword>
<accession>A0A6H9RV83</accession>
<dbReference type="Gene3D" id="3.40.50.720">
    <property type="entry name" value="NAD(P)-binding Rossmann-like Domain"/>
    <property type="match status" value="1"/>
</dbReference>
<dbReference type="InterPro" id="IPR036291">
    <property type="entry name" value="NAD(P)-bd_dom_sf"/>
</dbReference>
<dbReference type="PANTHER" id="PTHR43765">
    <property type="entry name" value="2-DEHYDROPANTOATE 2-REDUCTASE-RELATED"/>
    <property type="match status" value="1"/>
</dbReference>
<evidence type="ECO:0000256" key="1">
    <source>
        <dbReference type="ARBA" id="ARBA00004994"/>
    </source>
</evidence>
<comment type="pathway">
    <text evidence="1 10">Cofactor biosynthesis; (R)-pantothenate biosynthesis; (R)-pantoate from 3-methyl-2-oxobutanoate: step 2/2.</text>
</comment>
<evidence type="ECO:0000313" key="13">
    <source>
        <dbReference type="EMBL" id="KAB0486662.1"/>
    </source>
</evidence>
<dbReference type="InterPro" id="IPR013332">
    <property type="entry name" value="KPR_N"/>
</dbReference>
<dbReference type="GO" id="GO:0015940">
    <property type="term" value="P:pantothenate biosynthetic process"/>
    <property type="evidence" value="ECO:0007669"/>
    <property type="project" value="UniProtKB-UniPathway"/>
</dbReference>
<comment type="caution">
    <text evidence="13">The sequence shown here is derived from an EMBL/GenBank/DDBJ whole genome shotgun (WGS) entry which is preliminary data.</text>
</comment>
<evidence type="ECO:0000256" key="7">
    <source>
        <dbReference type="ARBA" id="ARBA00023002"/>
    </source>
</evidence>
<evidence type="ECO:0000256" key="9">
    <source>
        <dbReference type="ARBA" id="ARBA00048793"/>
    </source>
</evidence>
<evidence type="ECO:0000256" key="8">
    <source>
        <dbReference type="ARBA" id="ARBA00032024"/>
    </source>
</evidence>
<keyword evidence="6 10" id="KW-0521">NADP</keyword>
<dbReference type="GO" id="GO:0005737">
    <property type="term" value="C:cytoplasm"/>
    <property type="evidence" value="ECO:0007669"/>
    <property type="project" value="TreeGrafter"/>
</dbReference>
<evidence type="ECO:0000256" key="3">
    <source>
        <dbReference type="ARBA" id="ARBA00013014"/>
    </source>
</evidence>
<dbReference type="InterPro" id="IPR013752">
    <property type="entry name" value="KPA_reductase"/>
</dbReference>
<dbReference type="EMBL" id="VZPS01000004">
    <property type="protein sequence ID" value="KAB0486662.1"/>
    <property type="molecule type" value="Genomic_DNA"/>
</dbReference>
<dbReference type="SUPFAM" id="SSF51735">
    <property type="entry name" value="NAD(P)-binding Rossmann-fold domains"/>
    <property type="match status" value="1"/>
</dbReference>
<gene>
    <name evidence="13" type="ORF">F7R15_07210</name>
</gene>
<dbReference type="OrthoDB" id="6530772at2"/>
<dbReference type="InterPro" id="IPR008927">
    <property type="entry name" value="6-PGluconate_DH-like_C_sf"/>
</dbReference>
<dbReference type="InterPro" id="IPR003710">
    <property type="entry name" value="ApbA"/>
</dbReference>
<dbReference type="NCBIfam" id="TIGR00745">
    <property type="entry name" value="apbA_panE"/>
    <property type="match status" value="1"/>
</dbReference>
<organism evidence="13 14">
    <name type="scientific">Pseudomonas reinekei</name>
    <dbReference type="NCBI Taxonomy" id="395598"/>
    <lineage>
        <taxon>Bacteria</taxon>
        <taxon>Pseudomonadati</taxon>
        <taxon>Pseudomonadota</taxon>
        <taxon>Gammaproteobacteria</taxon>
        <taxon>Pseudomonadales</taxon>
        <taxon>Pseudomonadaceae</taxon>
        <taxon>Pseudomonas</taxon>
    </lineage>
</organism>
<name>A0A6H9RV83_PSERE</name>
<dbReference type="Gene3D" id="1.10.1040.10">
    <property type="entry name" value="N-(1-d-carboxylethyl)-l-norvaline Dehydrogenase, domain 2"/>
    <property type="match status" value="1"/>
</dbReference>
<evidence type="ECO:0000259" key="11">
    <source>
        <dbReference type="Pfam" id="PF02558"/>
    </source>
</evidence>
<evidence type="ECO:0000256" key="10">
    <source>
        <dbReference type="RuleBase" id="RU362068"/>
    </source>
</evidence>
<comment type="catalytic activity">
    <reaction evidence="9 10">
        <text>(R)-pantoate + NADP(+) = 2-dehydropantoate + NADPH + H(+)</text>
        <dbReference type="Rhea" id="RHEA:16233"/>
        <dbReference type="ChEBI" id="CHEBI:11561"/>
        <dbReference type="ChEBI" id="CHEBI:15378"/>
        <dbReference type="ChEBI" id="CHEBI:15980"/>
        <dbReference type="ChEBI" id="CHEBI:57783"/>
        <dbReference type="ChEBI" id="CHEBI:58349"/>
        <dbReference type="EC" id="1.1.1.169"/>
    </reaction>
</comment>
<dbReference type="Pfam" id="PF08546">
    <property type="entry name" value="ApbA_C"/>
    <property type="match status" value="1"/>
</dbReference>
<dbReference type="GO" id="GO:0050661">
    <property type="term" value="F:NADP binding"/>
    <property type="evidence" value="ECO:0007669"/>
    <property type="project" value="TreeGrafter"/>
</dbReference>
<evidence type="ECO:0000256" key="6">
    <source>
        <dbReference type="ARBA" id="ARBA00022857"/>
    </source>
</evidence>
<evidence type="ECO:0000256" key="4">
    <source>
        <dbReference type="ARBA" id="ARBA00019465"/>
    </source>
</evidence>
<sequence>MAQDTRSHPVDRRRLAMEVVIIGAGAMGCLFAAKLQHSGASVRLVEVDEPTVSAIAVRGIEVTCGGLSLSQFVPITRADQTHRSADLIVVFTKGLHTRQAIDSVRHLLTDTTWVLTLQNGLGNAQVIAQLTDPDRLAVGMTDVPADLAGPGQVSTADAGEIRFWSYSKAYHPILGEFQNMLCRAGFQAAVDEGVVGHIWEKVAFNAALNGLCTLLDCRVELIGMSQDARWIATRAVAECEAVAHRLGIPFRSDQVLARMEEAFMHQADHIASMLQDRRAGRRTEIESINGGVIRLADEMGVDAPVLKTLYHLVRFSEPSS</sequence>
<dbReference type="EC" id="1.1.1.169" evidence="3 10"/>
<feature type="domain" description="Ketopantoate reductase N-terminal" evidence="11">
    <location>
        <begin position="19"/>
        <end position="163"/>
    </location>
</feature>
<comment type="similarity">
    <text evidence="2 10">Belongs to the ketopantoate reductase family.</text>
</comment>
<dbReference type="GO" id="GO:0008677">
    <property type="term" value="F:2-dehydropantoate 2-reductase activity"/>
    <property type="evidence" value="ECO:0007669"/>
    <property type="project" value="UniProtKB-EC"/>
</dbReference>
<dbReference type="Pfam" id="PF02558">
    <property type="entry name" value="ApbA"/>
    <property type="match status" value="1"/>
</dbReference>
<protein>
    <recommendedName>
        <fullName evidence="4 10">2-dehydropantoate 2-reductase</fullName>
        <ecNumber evidence="3 10">1.1.1.169</ecNumber>
    </recommendedName>
    <alternativeName>
        <fullName evidence="8 10">Ketopantoate reductase</fullName>
    </alternativeName>
</protein>